<dbReference type="SUPFAM" id="SSF53448">
    <property type="entry name" value="Nucleotide-diphospho-sugar transferases"/>
    <property type="match status" value="1"/>
</dbReference>
<comment type="caution">
    <text evidence="1">The sequence shown here is derived from an EMBL/GenBank/DDBJ whole genome shotgun (WGS) entry which is preliminary data.</text>
</comment>
<dbReference type="EMBL" id="JBHULN010000006">
    <property type="protein sequence ID" value="MFD2571342.1"/>
    <property type="molecule type" value="Genomic_DNA"/>
</dbReference>
<dbReference type="InterPro" id="IPR018641">
    <property type="entry name" value="Trfase_1_rSAM/seldom-assoc"/>
</dbReference>
<protein>
    <submittedName>
        <fullName evidence="1">TIGR04282 family arsenosugar biosynthesis glycosyltransferase</fullName>
    </submittedName>
</protein>
<dbReference type="Pfam" id="PF09837">
    <property type="entry name" value="DUF2064"/>
    <property type="match status" value="1"/>
</dbReference>
<accession>A0ABW5M6N9</accession>
<evidence type="ECO:0000313" key="1">
    <source>
        <dbReference type="EMBL" id="MFD2571342.1"/>
    </source>
</evidence>
<dbReference type="Proteomes" id="UP001597469">
    <property type="component" value="Unassembled WGS sequence"/>
</dbReference>
<name>A0ABW5M6N9_9BACT</name>
<gene>
    <name evidence="1" type="ORF">ACFSUS_11905</name>
</gene>
<proteinExistence type="predicted"/>
<dbReference type="PANTHER" id="PTHR36529">
    <property type="entry name" value="SLL1095 PROTEIN"/>
    <property type="match status" value="1"/>
</dbReference>
<dbReference type="InterPro" id="IPR029044">
    <property type="entry name" value="Nucleotide-diphossugar_trans"/>
</dbReference>
<reference evidence="2" key="1">
    <citation type="journal article" date="2019" name="Int. J. Syst. Evol. Microbiol.">
        <title>The Global Catalogue of Microorganisms (GCM) 10K type strain sequencing project: providing services to taxonomists for standard genome sequencing and annotation.</title>
        <authorList>
            <consortium name="The Broad Institute Genomics Platform"/>
            <consortium name="The Broad Institute Genome Sequencing Center for Infectious Disease"/>
            <person name="Wu L."/>
            <person name="Ma J."/>
        </authorList>
    </citation>
    <scope>NUCLEOTIDE SEQUENCE [LARGE SCALE GENOMIC DNA]</scope>
    <source>
        <strain evidence="2">KCTC 42805</strain>
    </source>
</reference>
<dbReference type="PANTHER" id="PTHR36529:SF1">
    <property type="entry name" value="GLYCOSYLTRANSFERASE"/>
    <property type="match status" value="1"/>
</dbReference>
<sequence>MVIAFINRSVELKRPIDDFARKLPPLRRSDKPRMSNDHLIIFAKNLIPGQVKTRIARTVGNERAVEVYQHLLKYTQQITSRLPYHRVVYYGDFINPDDGWNGYDKRLQVGNDLGQRMLNAFCEQFEIADRVVIIGSDCLTITPDHIRLAFDALNQADVVIGPATDGGYYLLGMNRLYPFLFENMPWSQPELAELTELAILQNGLTFERLEELTDIDEWEDYERAIA</sequence>
<dbReference type="Gene3D" id="3.90.550.10">
    <property type="entry name" value="Spore Coat Polysaccharide Biosynthesis Protein SpsA, Chain A"/>
    <property type="match status" value="1"/>
</dbReference>
<dbReference type="NCBIfam" id="TIGR04282">
    <property type="entry name" value="glyco_like_cofC"/>
    <property type="match status" value="1"/>
</dbReference>
<organism evidence="1 2">
    <name type="scientific">Spirosoma soli</name>
    <dbReference type="NCBI Taxonomy" id="1770529"/>
    <lineage>
        <taxon>Bacteria</taxon>
        <taxon>Pseudomonadati</taxon>
        <taxon>Bacteroidota</taxon>
        <taxon>Cytophagia</taxon>
        <taxon>Cytophagales</taxon>
        <taxon>Cytophagaceae</taxon>
        <taxon>Spirosoma</taxon>
    </lineage>
</organism>
<evidence type="ECO:0000313" key="2">
    <source>
        <dbReference type="Proteomes" id="UP001597469"/>
    </source>
</evidence>
<keyword evidence="2" id="KW-1185">Reference proteome</keyword>